<comment type="caution">
    <text evidence="1">The sequence shown here is derived from an EMBL/GenBank/DDBJ whole genome shotgun (WGS) entry which is preliminary data.</text>
</comment>
<proteinExistence type="predicted"/>
<keyword evidence="2" id="KW-1185">Reference proteome</keyword>
<reference evidence="1 2" key="2">
    <citation type="journal article" date="2022" name="Mol. Ecol. Resour.">
        <title>The genomes of chicory, endive, great burdock and yacon provide insights into Asteraceae paleo-polyploidization history and plant inulin production.</title>
        <authorList>
            <person name="Fan W."/>
            <person name="Wang S."/>
            <person name="Wang H."/>
            <person name="Wang A."/>
            <person name="Jiang F."/>
            <person name="Liu H."/>
            <person name="Zhao H."/>
            <person name="Xu D."/>
            <person name="Zhang Y."/>
        </authorList>
    </citation>
    <scope>NUCLEOTIDE SEQUENCE [LARGE SCALE GENOMIC DNA]</scope>
    <source>
        <strain evidence="2">cv. Niubang</strain>
    </source>
</reference>
<organism evidence="1 2">
    <name type="scientific">Arctium lappa</name>
    <name type="common">Greater burdock</name>
    <name type="synonym">Lappa major</name>
    <dbReference type="NCBI Taxonomy" id="4217"/>
    <lineage>
        <taxon>Eukaryota</taxon>
        <taxon>Viridiplantae</taxon>
        <taxon>Streptophyta</taxon>
        <taxon>Embryophyta</taxon>
        <taxon>Tracheophyta</taxon>
        <taxon>Spermatophyta</taxon>
        <taxon>Magnoliopsida</taxon>
        <taxon>eudicotyledons</taxon>
        <taxon>Gunneridae</taxon>
        <taxon>Pentapetalae</taxon>
        <taxon>asterids</taxon>
        <taxon>campanulids</taxon>
        <taxon>Asterales</taxon>
        <taxon>Asteraceae</taxon>
        <taxon>Carduoideae</taxon>
        <taxon>Cardueae</taxon>
        <taxon>Arctiinae</taxon>
        <taxon>Arctium</taxon>
    </lineage>
</organism>
<sequence length="87" mass="10219">MKTLFKSKANKWEIKSNATDGKTNYFFLVDNQTKLVSLHLNHQKTQIGNQVKCYTIYIYSLLRYLNLIVLLYNYNNNAGCEKTKDFS</sequence>
<name>A0ACB9AXN5_ARCLA</name>
<dbReference type="EMBL" id="CM042053">
    <property type="protein sequence ID" value="KAI3714844.1"/>
    <property type="molecule type" value="Genomic_DNA"/>
</dbReference>
<gene>
    <name evidence="1" type="ORF">L6452_21804</name>
</gene>
<reference evidence="2" key="1">
    <citation type="journal article" date="2022" name="Mol. Ecol. Resour.">
        <title>The genomes of chicory, endive, great burdock and yacon provide insights into Asteraceae palaeo-polyploidization history and plant inulin production.</title>
        <authorList>
            <person name="Fan W."/>
            <person name="Wang S."/>
            <person name="Wang H."/>
            <person name="Wang A."/>
            <person name="Jiang F."/>
            <person name="Liu H."/>
            <person name="Zhao H."/>
            <person name="Xu D."/>
            <person name="Zhang Y."/>
        </authorList>
    </citation>
    <scope>NUCLEOTIDE SEQUENCE [LARGE SCALE GENOMIC DNA]</scope>
    <source>
        <strain evidence="2">cv. Niubang</strain>
    </source>
</reference>
<evidence type="ECO:0000313" key="2">
    <source>
        <dbReference type="Proteomes" id="UP001055879"/>
    </source>
</evidence>
<dbReference type="Proteomes" id="UP001055879">
    <property type="component" value="Linkage Group LG07"/>
</dbReference>
<protein>
    <submittedName>
        <fullName evidence="1">Uncharacterized protein</fullName>
    </submittedName>
</protein>
<accession>A0ACB9AXN5</accession>
<evidence type="ECO:0000313" key="1">
    <source>
        <dbReference type="EMBL" id="KAI3714844.1"/>
    </source>
</evidence>